<evidence type="ECO:0000313" key="2">
    <source>
        <dbReference type="EMBL" id="TKA31376.1"/>
    </source>
</evidence>
<sequence>MDQSPDLVQDQRQSIDPVAVDKPLKARLPPGEAKSYRPIMPPGYISSKVNAYLPNFIYQSQQTTEPKAAATASSVPDEEHRQLSKKYQELKVLHKELRAAQSGLQDQIKRLSLDHQKAEAHIGSKQKQIDELGVQCHVLQRARQADGQEINKLQQQLLVFKRGACASAKVANQLTDDEIRQKIDRVYYATQDLAVTMGRGSVLDCSKLSQEAQAWLGFHSLHQDHLPKARLPAVLVSLISGILIEIFRPEYYFGWGASLQAKSAQDLTATMKEGTNKNDLQAWLEPTRKLMLQVDEEAVRNADEMLLDAAADTLQCWLSNAIPLDWVIARPRVRKIFATAAELSRALLRSKAVFEVDMEAAVKDGVPAAFDDQTMAAVNTAEEEAALVGRPIEVSIFPRVVKYGDEMGEHMDEMTVICKARVVPQEPRRRK</sequence>
<feature type="region of interest" description="Disordered" evidence="1">
    <location>
        <begin position="1"/>
        <end position="40"/>
    </location>
</feature>
<protein>
    <submittedName>
        <fullName evidence="2">Uncharacterized protein</fullName>
    </submittedName>
</protein>
<dbReference type="EMBL" id="NAJL01000008">
    <property type="protein sequence ID" value="TKA31376.1"/>
    <property type="molecule type" value="Genomic_DNA"/>
</dbReference>
<name>A0A4U0UAA5_9PEZI</name>
<evidence type="ECO:0000256" key="1">
    <source>
        <dbReference type="SAM" id="MobiDB-lite"/>
    </source>
</evidence>
<comment type="caution">
    <text evidence="2">The sequence shown here is derived from an EMBL/GenBank/DDBJ whole genome shotgun (WGS) entry which is preliminary data.</text>
</comment>
<dbReference type="OrthoDB" id="5328813at2759"/>
<keyword evidence="3" id="KW-1185">Reference proteome</keyword>
<proteinExistence type="predicted"/>
<evidence type="ECO:0000313" key="3">
    <source>
        <dbReference type="Proteomes" id="UP000308549"/>
    </source>
</evidence>
<dbReference type="AlphaFoldDB" id="A0A4U0UAA5"/>
<gene>
    <name evidence="2" type="ORF">B0A50_02222</name>
</gene>
<accession>A0A4U0UAA5</accession>
<reference evidence="2 3" key="1">
    <citation type="submission" date="2017-03" db="EMBL/GenBank/DDBJ databases">
        <title>Genomes of endolithic fungi from Antarctica.</title>
        <authorList>
            <person name="Coleine C."/>
            <person name="Masonjones S."/>
            <person name="Stajich J.E."/>
        </authorList>
    </citation>
    <scope>NUCLEOTIDE SEQUENCE [LARGE SCALE GENOMIC DNA]</scope>
    <source>
        <strain evidence="2 3">CCFEE 6315</strain>
    </source>
</reference>
<dbReference type="Proteomes" id="UP000308549">
    <property type="component" value="Unassembled WGS sequence"/>
</dbReference>
<organism evidence="2 3">
    <name type="scientific">Salinomyces thailandicus</name>
    <dbReference type="NCBI Taxonomy" id="706561"/>
    <lineage>
        <taxon>Eukaryota</taxon>
        <taxon>Fungi</taxon>
        <taxon>Dikarya</taxon>
        <taxon>Ascomycota</taxon>
        <taxon>Pezizomycotina</taxon>
        <taxon>Dothideomycetes</taxon>
        <taxon>Dothideomycetidae</taxon>
        <taxon>Mycosphaerellales</taxon>
        <taxon>Teratosphaeriaceae</taxon>
        <taxon>Salinomyces</taxon>
    </lineage>
</organism>